<proteinExistence type="inferred from homology"/>
<evidence type="ECO:0000256" key="4">
    <source>
        <dbReference type="ARBA" id="ARBA00022888"/>
    </source>
</evidence>
<keyword evidence="4" id="KW-0061">Asparagine biosynthesis</keyword>
<comment type="similarity">
    <text evidence="2">Belongs to the asparagine synthetase family.</text>
</comment>
<dbReference type="InterPro" id="IPR033738">
    <property type="entry name" value="AsnB_N"/>
</dbReference>
<comment type="pathway">
    <text evidence="1">Amino-acid biosynthesis; L-asparagine biosynthesis; L-asparagine from L-aspartate (L-Gln route): step 1/1.</text>
</comment>
<dbReference type="InterPro" id="IPR029055">
    <property type="entry name" value="Ntn_hydrolases_N"/>
</dbReference>
<reference evidence="7 8" key="1">
    <citation type="submission" date="2020-08" db="EMBL/GenBank/DDBJ databases">
        <title>Genomic Encyclopedia of Type Strains, Phase III (KMG-III): the genomes of soil and plant-associated and newly described type strains.</title>
        <authorList>
            <person name="Whitman W."/>
        </authorList>
    </citation>
    <scope>NUCLEOTIDE SEQUENCE [LARGE SCALE GENOMIC DNA]</scope>
    <source>
        <strain evidence="7 8">CECT 8693</strain>
    </source>
</reference>
<protein>
    <recommendedName>
        <fullName evidence="3">asparagine synthase (glutamine-hydrolyzing)</fullName>
        <ecNumber evidence="3">6.3.5.4</ecNumber>
    </recommendedName>
</protein>
<evidence type="ECO:0000313" key="8">
    <source>
        <dbReference type="Proteomes" id="UP000567067"/>
    </source>
</evidence>
<evidence type="ECO:0000256" key="5">
    <source>
        <dbReference type="ARBA" id="ARBA00048741"/>
    </source>
</evidence>
<dbReference type="Pfam" id="PF00733">
    <property type="entry name" value="Asn_synthase"/>
    <property type="match status" value="1"/>
</dbReference>
<dbReference type="GO" id="GO:0004066">
    <property type="term" value="F:asparagine synthase (glutamine-hydrolyzing) activity"/>
    <property type="evidence" value="ECO:0007669"/>
    <property type="project" value="UniProtKB-EC"/>
</dbReference>
<dbReference type="InterPro" id="IPR051786">
    <property type="entry name" value="ASN_synthetase/amidase"/>
</dbReference>
<dbReference type="Pfam" id="PF13537">
    <property type="entry name" value="GATase_7"/>
    <property type="match status" value="1"/>
</dbReference>
<dbReference type="Gene3D" id="3.60.20.10">
    <property type="entry name" value="Glutamine Phosphoribosylpyrophosphate, subunit 1, domain 1"/>
    <property type="match status" value="1"/>
</dbReference>
<evidence type="ECO:0000313" key="7">
    <source>
        <dbReference type="EMBL" id="MBA9088680.1"/>
    </source>
</evidence>
<dbReference type="AlphaFoldDB" id="A0A7W3SYR7"/>
<dbReference type="SUPFAM" id="SSF52402">
    <property type="entry name" value="Adenine nucleotide alpha hydrolases-like"/>
    <property type="match status" value="1"/>
</dbReference>
<keyword evidence="8" id="KW-1185">Reference proteome</keyword>
<name>A0A7W3SYR7_9BACL</name>
<dbReference type="Proteomes" id="UP000567067">
    <property type="component" value="Unassembled WGS sequence"/>
</dbReference>
<gene>
    <name evidence="7" type="ORF">FHR92_005198</name>
</gene>
<comment type="catalytic activity">
    <reaction evidence="5">
        <text>L-aspartate + L-glutamine + ATP + H2O = L-asparagine + L-glutamate + AMP + diphosphate + H(+)</text>
        <dbReference type="Rhea" id="RHEA:12228"/>
        <dbReference type="ChEBI" id="CHEBI:15377"/>
        <dbReference type="ChEBI" id="CHEBI:15378"/>
        <dbReference type="ChEBI" id="CHEBI:29985"/>
        <dbReference type="ChEBI" id="CHEBI:29991"/>
        <dbReference type="ChEBI" id="CHEBI:30616"/>
        <dbReference type="ChEBI" id="CHEBI:33019"/>
        <dbReference type="ChEBI" id="CHEBI:58048"/>
        <dbReference type="ChEBI" id="CHEBI:58359"/>
        <dbReference type="ChEBI" id="CHEBI:456215"/>
        <dbReference type="EC" id="6.3.5.4"/>
    </reaction>
</comment>
<dbReference type="InterPro" id="IPR001962">
    <property type="entry name" value="Asn_synthase"/>
</dbReference>
<evidence type="ECO:0000256" key="2">
    <source>
        <dbReference type="ARBA" id="ARBA00005752"/>
    </source>
</evidence>
<sequence>MCGIFGIMYFDDIGYDLLNEKIKRMSTVSKHRGLDQSEVYVANRVAIGMNRLSIIAPEESFAIQKHLSSRRYAVINGEITNYRHVKSILKNKPEHKCDSAVILPSYEEFGERFVEMLAGMFAIAIYDEESHSFQLWRDPLGIKPLYYYHSTKCVIFASEIKMIYAVLDNRPEIEFSAIDNILRYRLNPGRSTVFKGIQKVLPGETVLFKNKGISRHRYWSLRPNEKVSSNKYCVEEFRELFGQVIRENSHADVPGGFFTSGGLDSSLVTAVAL</sequence>
<dbReference type="GO" id="GO:0006529">
    <property type="term" value="P:asparagine biosynthetic process"/>
    <property type="evidence" value="ECO:0007669"/>
    <property type="project" value="UniProtKB-KW"/>
</dbReference>
<dbReference type="CDD" id="cd00712">
    <property type="entry name" value="AsnB"/>
    <property type="match status" value="1"/>
</dbReference>
<dbReference type="EC" id="6.3.5.4" evidence="3"/>
<accession>A0A7W3SYR7</accession>
<dbReference type="EMBL" id="JACJIP010000062">
    <property type="protein sequence ID" value="MBA9088680.1"/>
    <property type="molecule type" value="Genomic_DNA"/>
</dbReference>
<dbReference type="Gene3D" id="3.40.50.620">
    <property type="entry name" value="HUPs"/>
    <property type="match status" value="1"/>
</dbReference>
<evidence type="ECO:0000256" key="3">
    <source>
        <dbReference type="ARBA" id="ARBA00012737"/>
    </source>
</evidence>
<dbReference type="InterPro" id="IPR014729">
    <property type="entry name" value="Rossmann-like_a/b/a_fold"/>
</dbReference>
<dbReference type="PANTHER" id="PTHR43284:SF1">
    <property type="entry name" value="ASPARAGINE SYNTHETASE"/>
    <property type="match status" value="1"/>
</dbReference>
<feature type="domain" description="Glutamine amidotransferase type-2" evidence="6">
    <location>
        <begin position="2"/>
        <end position="211"/>
    </location>
</feature>
<dbReference type="PROSITE" id="PS51278">
    <property type="entry name" value="GATASE_TYPE_2"/>
    <property type="match status" value="1"/>
</dbReference>
<comment type="caution">
    <text evidence="7">The sequence shown here is derived from an EMBL/GenBank/DDBJ whole genome shotgun (WGS) entry which is preliminary data.</text>
</comment>
<evidence type="ECO:0000256" key="1">
    <source>
        <dbReference type="ARBA" id="ARBA00005187"/>
    </source>
</evidence>
<evidence type="ECO:0000259" key="6">
    <source>
        <dbReference type="PROSITE" id="PS51278"/>
    </source>
</evidence>
<keyword evidence="4" id="KW-0028">Amino-acid biosynthesis</keyword>
<dbReference type="InterPro" id="IPR017932">
    <property type="entry name" value="GATase_2_dom"/>
</dbReference>
<dbReference type="PANTHER" id="PTHR43284">
    <property type="entry name" value="ASPARAGINE SYNTHETASE (GLUTAMINE-HYDROLYZING)"/>
    <property type="match status" value="1"/>
</dbReference>
<organism evidence="7 8">
    <name type="scientific">Fontibacillus solani</name>
    <dbReference type="NCBI Taxonomy" id="1572857"/>
    <lineage>
        <taxon>Bacteria</taxon>
        <taxon>Bacillati</taxon>
        <taxon>Bacillota</taxon>
        <taxon>Bacilli</taxon>
        <taxon>Bacillales</taxon>
        <taxon>Paenibacillaceae</taxon>
        <taxon>Fontibacillus</taxon>
    </lineage>
</organism>
<dbReference type="SUPFAM" id="SSF56235">
    <property type="entry name" value="N-terminal nucleophile aminohydrolases (Ntn hydrolases)"/>
    <property type="match status" value="1"/>
</dbReference>